<dbReference type="Gene3D" id="3.30.559.10">
    <property type="entry name" value="Chloramphenicol acetyltransferase-like domain"/>
    <property type="match status" value="1"/>
</dbReference>
<dbReference type="GO" id="GO:0016740">
    <property type="term" value="F:transferase activity"/>
    <property type="evidence" value="ECO:0007669"/>
    <property type="project" value="UniProtKB-KW"/>
</dbReference>
<dbReference type="Proteomes" id="UP000712600">
    <property type="component" value="Unassembled WGS sequence"/>
</dbReference>
<dbReference type="InterPro" id="IPR023213">
    <property type="entry name" value="CAT-like_dom_sf"/>
</dbReference>
<dbReference type="PANTHER" id="PTHR31896:SF51">
    <property type="entry name" value="BNAC02G01430D PROTEIN"/>
    <property type="match status" value="1"/>
</dbReference>
<dbReference type="Pfam" id="PF02458">
    <property type="entry name" value="Transferase"/>
    <property type="match status" value="1"/>
</dbReference>
<dbReference type="EMBL" id="QGKX02001521">
    <property type="protein sequence ID" value="KAF3515407.1"/>
    <property type="molecule type" value="Genomic_DNA"/>
</dbReference>
<reference evidence="2" key="1">
    <citation type="submission" date="2019-12" db="EMBL/GenBank/DDBJ databases">
        <title>Genome sequencing and annotation of Brassica cretica.</title>
        <authorList>
            <person name="Studholme D.J."/>
            <person name="Sarris P."/>
        </authorList>
    </citation>
    <scope>NUCLEOTIDE SEQUENCE</scope>
    <source>
        <strain evidence="2">PFS-109/04</strain>
        <tissue evidence="2">Leaf</tissue>
    </source>
</reference>
<gene>
    <name evidence="2" type="ORF">F2Q69_00000306</name>
</gene>
<keyword evidence="1" id="KW-0808">Transferase</keyword>
<proteinExistence type="predicted"/>
<organism evidence="2 3">
    <name type="scientific">Brassica cretica</name>
    <name type="common">Mustard</name>
    <dbReference type="NCBI Taxonomy" id="69181"/>
    <lineage>
        <taxon>Eukaryota</taxon>
        <taxon>Viridiplantae</taxon>
        <taxon>Streptophyta</taxon>
        <taxon>Embryophyta</taxon>
        <taxon>Tracheophyta</taxon>
        <taxon>Spermatophyta</taxon>
        <taxon>Magnoliopsida</taxon>
        <taxon>eudicotyledons</taxon>
        <taxon>Gunneridae</taxon>
        <taxon>Pentapetalae</taxon>
        <taxon>rosids</taxon>
        <taxon>malvids</taxon>
        <taxon>Brassicales</taxon>
        <taxon>Brassicaceae</taxon>
        <taxon>Brassiceae</taxon>
        <taxon>Brassica</taxon>
    </lineage>
</organism>
<protein>
    <submittedName>
        <fullName evidence="2">Uncharacterized protein</fullName>
    </submittedName>
</protein>
<dbReference type="PANTHER" id="PTHR31896">
    <property type="entry name" value="FAMILY REGULATORY PROTEIN, PUTATIVE (AFU_ORTHOLOGUE AFUA_3G14730)-RELATED"/>
    <property type="match status" value="1"/>
</dbReference>
<evidence type="ECO:0000313" key="3">
    <source>
        <dbReference type="Proteomes" id="UP000712600"/>
    </source>
</evidence>
<comment type="caution">
    <text evidence="2">The sequence shown here is derived from an EMBL/GenBank/DDBJ whole genome shotgun (WGS) entry which is preliminary data.</text>
</comment>
<dbReference type="AlphaFoldDB" id="A0A8S9PRH0"/>
<accession>A0A8S9PRH0</accession>
<sequence>MGSSPRFDKYGCQFGMGKAVAVRSGYGGKFDGKVSAYPGREGGGSIDLEVCLLPEFMEALESDQEFMSLVSSSQN</sequence>
<evidence type="ECO:0000313" key="2">
    <source>
        <dbReference type="EMBL" id="KAF3515407.1"/>
    </source>
</evidence>
<name>A0A8S9PRH0_BRACR</name>
<evidence type="ECO:0000256" key="1">
    <source>
        <dbReference type="ARBA" id="ARBA00022679"/>
    </source>
</evidence>
<dbReference type="InterPro" id="IPR051283">
    <property type="entry name" value="Sec_Metabolite_Acyltrans"/>
</dbReference>